<name>A0ABQ9GB42_9NEOP</name>
<evidence type="ECO:0000313" key="2">
    <source>
        <dbReference type="Proteomes" id="UP001159363"/>
    </source>
</evidence>
<sequence>MSDTTLCLPATISFLGSQQQAQDIILKDSTQVISCVAYLKQNPRVKVKKRCNHQNFGRFHYWVGIEDIDNTSNQGTMIANALVQQFISFETILVGMVSLLIFKITTPLLDYIQTKKLDYEQAWRIVSSAQNELEEARSQYNQVFREAKMFAFGMSRLLDEKIEVSPPLDAENLYLELELPCKRSRKIEKMPDYEETARFPKLMKCLPSNAFDKICDLVPNIDKGKLIEELKSFVQDWPQISSSLMEEYTRNADGI</sequence>
<organism evidence="1 2">
    <name type="scientific">Dryococelus australis</name>
    <dbReference type="NCBI Taxonomy" id="614101"/>
    <lineage>
        <taxon>Eukaryota</taxon>
        <taxon>Metazoa</taxon>
        <taxon>Ecdysozoa</taxon>
        <taxon>Arthropoda</taxon>
        <taxon>Hexapoda</taxon>
        <taxon>Insecta</taxon>
        <taxon>Pterygota</taxon>
        <taxon>Neoptera</taxon>
        <taxon>Polyneoptera</taxon>
        <taxon>Phasmatodea</taxon>
        <taxon>Verophasmatodea</taxon>
        <taxon>Anareolatae</taxon>
        <taxon>Phasmatidae</taxon>
        <taxon>Eurycanthinae</taxon>
        <taxon>Dryococelus</taxon>
    </lineage>
</organism>
<evidence type="ECO:0000313" key="1">
    <source>
        <dbReference type="EMBL" id="KAJ8868648.1"/>
    </source>
</evidence>
<proteinExistence type="predicted"/>
<dbReference type="EMBL" id="JARBHB010000014">
    <property type="protein sequence ID" value="KAJ8868648.1"/>
    <property type="molecule type" value="Genomic_DNA"/>
</dbReference>
<keyword evidence="2" id="KW-1185">Reference proteome</keyword>
<accession>A0ABQ9GB42</accession>
<gene>
    <name evidence="1" type="ORF">PR048_030187</name>
</gene>
<protein>
    <submittedName>
        <fullName evidence="1">Uncharacterized protein</fullName>
    </submittedName>
</protein>
<dbReference type="Proteomes" id="UP001159363">
    <property type="component" value="Chromosome 13"/>
</dbReference>
<comment type="caution">
    <text evidence="1">The sequence shown here is derived from an EMBL/GenBank/DDBJ whole genome shotgun (WGS) entry which is preliminary data.</text>
</comment>
<reference evidence="1 2" key="1">
    <citation type="submission" date="2023-02" db="EMBL/GenBank/DDBJ databases">
        <title>LHISI_Scaffold_Assembly.</title>
        <authorList>
            <person name="Stuart O.P."/>
            <person name="Cleave R."/>
            <person name="Magrath M.J.L."/>
            <person name="Mikheyev A.S."/>
        </authorList>
    </citation>
    <scope>NUCLEOTIDE SEQUENCE [LARGE SCALE GENOMIC DNA]</scope>
    <source>
        <strain evidence="1">Daus_M_001</strain>
        <tissue evidence="1">Leg muscle</tissue>
    </source>
</reference>